<dbReference type="GO" id="GO:0033969">
    <property type="term" value="F:gamma-glutamyl-gamma-aminobutyrate hydrolase activity"/>
    <property type="evidence" value="ECO:0007669"/>
    <property type="project" value="TreeGrafter"/>
</dbReference>
<dbReference type="RefSeq" id="WP_184705901.1">
    <property type="nucleotide sequence ID" value="NZ_JACHBG010000007.1"/>
</dbReference>
<dbReference type="PANTHER" id="PTHR43235">
    <property type="entry name" value="GLUTAMINE AMIDOTRANSFERASE PB2B2.05-RELATED"/>
    <property type="match status" value="1"/>
</dbReference>
<sequence length="236" mass="25681">MRQPRIAIILDENTSTGGTRYEAAKGYFRGVRDAGGLPFGIPYIPEIIDIALNEFDGFVSVGGRFAFPDDWYIEGEISRAPPSERLEVERAIMEGYLQRDKPILGICSGMQMLACLNGCRLTPDLNTTFPSAGEHDKRDHLHSIEILPGSRLAKIIGRSRIDVNTFHREAVAQVSPAVLASALADDGIVEAIEVTSASFAIGFQWHQEQHAGTDHPGNAVFRSFVQAAAGTATSVR</sequence>
<dbReference type="Proteomes" id="UP000565576">
    <property type="component" value="Unassembled WGS sequence"/>
</dbReference>
<dbReference type="InterPro" id="IPR011697">
    <property type="entry name" value="Peptidase_C26"/>
</dbReference>
<reference evidence="1 2" key="1">
    <citation type="submission" date="2020-08" db="EMBL/GenBank/DDBJ databases">
        <title>Genomic Encyclopedia of Type Strains, Phase IV (KMG-V): Genome sequencing to study the core and pangenomes of soil and plant-associated prokaryotes.</title>
        <authorList>
            <person name="Whitman W."/>
        </authorList>
    </citation>
    <scope>NUCLEOTIDE SEQUENCE [LARGE SCALE GENOMIC DNA]</scope>
    <source>
        <strain evidence="1 2">SEMIA 4060</strain>
    </source>
</reference>
<name>A0A7X0IS58_9HYPH</name>
<dbReference type="GO" id="GO:0005829">
    <property type="term" value="C:cytosol"/>
    <property type="evidence" value="ECO:0007669"/>
    <property type="project" value="TreeGrafter"/>
</dbReference>
<dbReference type="GO" id="GO:0006598">
    <property type="term" value="P:polyamine catabolic process"/>
    <property type="evidence" value="ECO:0007669"/>
    <property type="project" value="TreeGrafter"/>
</dbReference>
<proteinExistence type="predicted"/>
<dbReference type="InterPro" id="IPR029062">
    <property type="entry name" value="Class_I_gatase-like"/>
</dbReference>
<dbReference type="PROSITE" id="PS51273">
    <property type="entry name" value="GATASE_TYPE_1"/>
    <property type="match status" value="1"/>
</dbReference>
<dbReference type="InterPro" id="IPR044668">
    <property type="entry name" value="PuuD-like"/>
</dbReference>
<dbReference type="EMBL" id="JACHBG010000007">
    <property type="protein sequence ID" value="MBB6486176.1"/>
    <property type="molecule type" value="Genomic_DNA"/>
</dbReference>
<keyword evidence="1" id="KW-0315">Glutamine amidotransferase</keyword>
<dbReference type="AlphaFoldDB" id="A0A7X0IS58"/>
<evidence type="ECO:0000313" key="1">
    <source>
        <dbReference type="EMBL" id="MBB6486176.1"/>
    </source>
</evidence>
<accession>A0A7X0IS58</accession>
<dbReference type="Pfam" id="PF07722">
    <property type="entry name" value="Peptidase_C26"/>
    <property type="match status" value="1"/>
</dbReference>
<comment type="caution">
    <text evidence="1">The sequence shown here is derived from an EMBL/GenBank/DDBJ whole genome shotgun (WGS) entry which is preliminary data.</text>
</comment>
<keyword evidence="1" id="KW-0808">Transferase</keyword>
<gene>
    <name evidence="1" type="ORF">GGD46_003471</name>
</gene>
<evidence type="ECO:0000313" key="2">
    <source>
        <dbReference type="Proteomes" id="UP000565576"/>
    </source>
</evidence>
<dbReference type="Gene3D" id="3.40.50.880">
    <property type="match status" value="1"/>
</dbReference>
<dbReference type="SUPFAM" id="SSF52317">
    <property type="entry name" value="Class I glutamine amidotransferase-like"/>
    <property type="match status" value="1"/>
</dbReference>
<organism evidence="1 2">
    <name type="scientific">Rhizobium lusitanum</name>
    <dbReference type="NCBI Taxonomy" id="293958"/>
    <lineage>
        <taxon>Bacteria</taxon>
        <taxon>Pseudomonadati</taxon>
        <taxon>Pseudomonadota</taxon>
        <taxon>Alphaproteobacteria</taxon>
        <taxon>Hyphomicrobiales</taxon>
        <taxon>Rhizobiaceae</taxon>
        <taxon>Rhizobium/Agrobacterium group</taxon>
        <taxon>Rhizobium</taxon>
    </lineage>
</organism>
<dbReference type="PANTHER" id="PTHR43235:SF1">
    <property type="entry name" value="GLUTAMINE AMIDOTRANSFERASE PB2B2.05-RELATED"/>
    <property type="match status" value="1"/>
</dbReference>
<protein>
    <submittedName>
        <fullName evidence="1">Putative glutamine amidotransferase</fullName>
    </submittedName>
</protein>
<dbReference type="GO" id="GO:0016740">
    <property type="term" value="F:transferase activity"/>
    <property type="evidence" value="ECO:0007669"/>
    <property type="project" value="UniProtKB-KW"/>
</dbReference>